<dbReference type="Proteomes" id="UP000567179">
    <property type="component" value="Unassembled WGS sequence"/>
</dbReference>
<reference evidence="1 2" key="1">
    <citation type="journal article" date="2020" name="ISME J.">
        <title>Uncovering the hidden diversity of litter-decomposition mechanisms in mushroom-forming fungi.</title>
        <authorList>
            <person name="Floudas D."/>
            <person name="Bentzer J."/>
            <person name="Ahren D."/>
            <person name="Johansson T."/>
            <person name="Persson P."/>
            <person name="Tunlid A."/>
        </authorList>
    </citation>
    <scope>NUCLEOTIDE SEQUENCE [LARGE SCALE GENOMIC DNA]</scope>
    <source>
        <strain evidence="1 2">CBS 101986</strain>
    </source>
</reference>
<sequence length="221" mass="24271">MTIVVPAINILPMQDSVFAVGHIITACTSQSSFSSTIVNKAGSFQGLLRRHATLQEESRLRNVVSLYGGKFRAEQCAPNSLEGVMSRPNMVRAKVSSRDVTQSWDFNFLHLRIGVDCLSFDKRGAASWYLRWIGQRYLGCLGAGRWLGQYGGIGLLYGHGRRLPRVVTWMPGMGGAAHSTGMSNHMYRLWCSDVLDITGANRAVGSSISVPRVNTPPLQKV</sequence>
<dbReference type="EMBL" id="JAACJJ010000060">
    <property type="protein sequence ID" value="KAF5309120.1"/>
    <property type="molecule type" value="Genomic_DNA"/>
</dbReference>
<proteinExistence type="predicted"/>
<evidence type="ECO:0000313" key="2">
    <source>
        <dbReference type="Proteomes" id="UP000567179"/>
    </source>
</evidence>
<gene>
    <name evidence="1" type="ORF">D9619_012820</name>
</gene>
<keyword evidence="2" id="KW-1185">Reference proteome</keyword>
<protein>
    <submittedName>
        <fullName evidence="1">Uncharacterized protein</fullName>
    </submittedName>
</protein>
<comment type="caution">
    <text evidence="1">The sequence shown here is derived from an EMBL/GenBank/DDBJ whole genome shotgun (WGS) entry which is preliminary data.</text>
</comment>
<evidence type="ECO:0000313" key="1">
    <source>
        <dbReference type="EMBL" id="KAF5309120.1"/>
    </source>
</evidence>
<accession>A0A8H5AQK6</accession>
<dbReference type="AlphaFoldDB" id="A0A8H5AQK6"/>
<name>A0A8H5AQK6_9AGAR</name>
<organism evidence="1 2">
    <name type="scientific">Psilocybe cf. subviscida</name>
    <dbReference type="NCBI Taxonomy" id="2480587"/>
    <lineage>
        <taxon>Eukaryota</taxon>
        <taxon>Fungi</taxon>
        <taxon>Dikarya</taxon>
        <taxon>Basidiomycota</taxon>
        <taxon>Agaricomycotina</taxon>
        <taxon>Agaricomycetes</taxon>
        <taxon>Agaricomycetidae</taxon>
        <taxon>Agaricales</taxon>
        <taxon>Agaricineae</taxon>
        <taxon>Strophariaceae</taxon>
        <taxon>Psilocybe</taxon>
    </lineage>
</organism>